<reference evidence="2" key="1">
    <citation type="journal article" date="2020" name="Fungal Divers.">
        <title>Resolving the Mortierellaceae phylogeny through synthesis of multi-gene phylogenetics and phylogenomics.</title>
        <authorList>
            <person name="Vandepol N."/>
            <person name="Liber J."/>
            <person name="Desiro A."/>
            <person name="Na H."/>
            <person name="Kennedy M."/>
            <person name="Barry K."/>
            <person name="Grigoriev I.V."/>
            <person name="Miller A.N."/>
            <person name="O'Donnell K."/>
            <person name="Stajich J.E."/>
            <person name="Bonito G."/>
        </authorList>
    </citation>
    <scope>NUCLEOTIDE SEQUENCE</scope>
    <source>
        <strain evidence="2">NRRL 6426</strain>
    </source>
</reference>
<feature type="compositionally biased region" description="Low complexity" evidence="1">
    <location>
        <begin position="138"/>
        <end position="161"/>
    </location>
</feature>
<feature type="region of interest" description="Disordered" evidence="1">
    <location>
        <begin position="116"/>
        <end position="169"/>
    </location>
</feature>
<protein>
    <submittedName>
        <fullName evidence="2">Uncharacterized protein</fullName>
    </submittedName>
</protein>
<dbReference type="OrthoDB" id="2421493at2759"/>
<evidence type="ECO:0000256" key="1">
    <source>
        <dbReference type="SAM" id="MobiDB-lite"/>
    </source>
</evidence>
<name>A0A9P5RP17_9FUNG</name>
<accession>A0A9P5RP17</accession>
<gene>
    <name evidence="2" type="ORF">BG015_002404</name>
</gene>
<proteinExistence type="predicted"/>
<feature type="compositionally biased region" description="Low complexity" evidence="1">
    <location>
        <begin position="116"/>
        <end position="131"/>
    </location>
</feature>
<feature type="region of interest" description="Disordered" evidence="1">
    <location>
        <begin position="1"/>
        <end position="99"/>
    </location>
</feature>
<evidence type="ECO:0000313" key="3">
    <source>
        <dbReference type="Proteomes" id="UP000748756"/>
    </source>
</evidence>
<organism evidence="2 3">
    <name type="scientific">Linnemannia schmuckeri</name>
    <dbReference type="NCBI Taxonomy" id="64567"/>
    <lineage>
        <taxon>Eukaryota</taxon>
        <taxon>Fungi</taxon>
        <taxon>Fungi incertae sedis</taxon>
        <taxon>Mucoromycota</taxon>
        <taxon>Mortierellomycotina</taxon>
        <taxon>Mortierellomycetes</taxon>
        <taxon>Mortierellales</taxon>
        <taxon>Mortierellaceae</taxon>
        <taxon>Linnemannia</taxon>
    </lineage>
</organism>
<comment type="caution">
    <text evidence="2">The sequence shown here is derived from an EMBL/GenBank/DDBJ whole genome shotgun (WGS) entry which is preliminary data.</text>
</comment>
<feature type="compositionally biased region" description="Polar residues" evidence="1">
    <location>
        <begin position="1"/>
        <end position="16"/>
    </location>
</feature>
<keyword evidence="3" id="KW-1185">Reference proteome</keyword>
<feature type="compositionally biased region" description="Basic and acidic residues" evidence="1">
    <location>
        <begin position="18"/>
        <end position="37"/>
    </location>
</feature>
<feature type="compositionally biased region" description="Low complexity" evidence="1">
    <location>
        <begin position="81"/>
        <end position="99"/>
    </location>
</feature>
<sequence length="244" mass="27004">MSTSVMNSDNMSTITIQEYRERQREREREREHDHEDSDASNNVHAKKKIRSSAHLPSPPLPTTIYTADDQLNRTSPVPQVSASTLPTAAPTSSSSSSSSSFASISALVAHTTSAATISTTSGPSSPSLNTTASKQKLAHPLQPLTQTQQQSQPHPHAQQQQKLSHPPPTPIYTIDDFITRYACKLHYLDYSIKSQLHKIEAIKNDPAQDQKYRDLYLGLASSEAKVRETEDKIESLFKLKIIGK</sequence>
<evidence type="ECO:0000313" key="2">
    <source>
        <dbReference type="EMBL" id="KAF9138366.1"/>
    </source>
</evidence>
<dbReference type="AlphaFoldDB" id="A0A9P5RP17"/>
<dbReference type="EMBL" id="JAAAUQ010001477">
    <property type="protein sequence ID" value="KAF9138366.1"/>
    <property type="molecule type" value="Genomic_DNA"/>
</dbReference>
<dbReference type="Proteomes" id="UP000748756">
    <property type="component" value="Unassembled WGS sequence"/>
</dbReference>